<sequence>MKDKLLAAAQEAVQEIVETMLFMEIEQGASGDGPSGQPENYSAVVGYSQSLEGSMRLSAPKSGALKIAGALMGEEAEEMDAEMQDGFAEMANMIAGGVQVRVQDELGEISISPPIVVHGENYDVEGATGFACIHQIFQLEGEPFYCEITFDPSLAGDEPEPVIERSEDEIRVEALLNGSVEGMIQEIALPQVRQQLPGMAERVIREEMSKLKA</sequence>
<reference evidence="3" key="1">
    <citation type="submission" date="2015-04" db="EMBL/GenBank/DDBJ databases">
        <authorList>
            <person name="Syromyatnikov M.Y."/>
            <person name="Popov V.N."/>
        </authorList>
    </citation>
    <scope>NUCLEOTIDE SEQUENCE</scope>
    <source>
        <strain evidence="3">MO-1</strain>
    </source>
</reference>
<name>A0A1S7LEQ9_MAGMO</name>
<evidence type="ECO:0000313" key="3">
    <source>
        <dbReference type="EMBL" id="CRH05440.1"/>
    </source>
</evidence>
<evidence type="ECO:0000256" key="1">
    <source>
        <dbReference type="ARBA" id="ARBA00022500"/>
    </source>
</evidence>
<gene>
    <name evidence="3" type="ORF">MAGMO_1247</name>
</gene>
<dbReference type="GO" id="GO:0006935">
    <property type="term" value="P:chemotaxis"/>
    <property type="evidence" value="ECO:0007669"/>
    <property type="project" value="UniProtKB-KW"/>
</dbReference>
<keyword evidence="1" id="KW-0145">Chemotaxis</keyword>
<dbReference type="InterPro" id="IPR028976">
    <property type="entry name" value="CheC-like_sf"/>
</dbReference>
<feature type="domain" description="Chemotaxis phosphatase CheX-like" evidence="2">
    <location>
        <begin position="41"/>
        <end position="137"/>
    </location>
</feature>
<dbReference type="CDD" id="cd17906">
    <property type="entry name" value="CheX"/>
    <property type="match status" value="1"/>
</dbReference>
<dbReference type="InterPro" id="IPR038756">
    <property type="entry name" value="CheX-like"/>
</dbReference>
<dbReference type="EMBL" id="LO017727">
    <property type="protein sequence ID" value="CRH05440.1"/>
    <property type="molecule type" value="Genomic_DNA"/>
</dbReference>
<proteinExistence type="predicted"/>
<dbReference type="PANTHER" id="PTHR39452">
    <property type="entry name" value="CHEY-P PHOSPHATASE CHEX"/>
    <property type="match status" value="1"/>
</dbReference>
<dbReference type="Gene3D" id="3.40.1550.10">
    <property type="entry name" value="CheC-like"/>
    <property type="match status" value="1"/>
</dbReference>
<protein>
    <recommendedName>
        <fullName evidence="2">Chemotaxis phosphatase CheX-like domain-containing protein</fullName>
    </recommendedName>
</protein>
<accession>A0A1S7LEQ9</accession>
<organism evidence="3">
    <name type="scientific">Magnetococcus massalia (strain MO-1)</name>
    <dbReference type="NCBI Taxonomy" id="451514"/>
    <lineage>
        <taxon>Bacteria</taxon>
        <taxon>Pseudomonadati</taxon>
        <taxon>Pseudomonadota</taxon>
        <taxon>Magnetococcia</taxon>
        <taxon>Magnetococcales</taxon>
        <taxon>Magnetococcaceae</taxon>
        <taxon>Magnetococcus</taxon>
    </lineage>
</organism>
<evidence type="ECO:0000259" key="2">
    <source>
        <dbReference type="Pfam" id="PF13690"/>
    </source>
</evidence>
<dbReference type="Pfam" id="PF13690">
    <property type="entry name" value="CheX"/>
    <property type="match status" value="1"/>
</dbReference>
<dbReference type="PANTHER" id="PTHR39452:SF1">
    <property type="entry name" value="CHEY-P PHOSPHATASE CHEX"/>
    <property type="match status" value="1"/>
</dbReference>
<dbReference type="SUPFAM" id="SSF103039">
    <property type="entry name" value="CheC-like"/>
    <property type="match status" value="1"/>
</dbReference>
<dbReference type="AlphaFoldDB" id="A0A1S7LEQ9"/>
<dbReference type="InterPro" id="IPR028051">
    <property type="entry name" value="CheX-like_dom"/>
</dbReference>